<dbReference type="Gene3D" id="3.40.50.620">
    <property type="entry name" value="HUPs"/>
    <property type="match status" value="1"/>
</dbReference>
<dbReference type="Gene3D" id="3.40.50.12370">
    <property type="match status" value="1"/>
</dbReference>
<protein>
    <submittedName>
        <fullName evidence="3">Universal stress protein family protein</fullName>
    </submittedName>
</protein>
<dbReference type="OrthoDB" id="9772177at2"/>
<comment type="caution">
    <text evidence="3">The sequence shown here is derived from an EMBL/GenBank/DDBJ whole genome shotgun (WGS) entry which is preliminary data.</text>
</comment>
<reference evidence="3 4" key="1">
    <citation type="submission" date="2019-03" db="EMBL/GenBank/DDBJ databases">
        <title>Genomic Encyclopedia of Archaeal and Bacterial Type Strains, Phase II (KMG-II): from individual species to whole genera.</title>
        <authorList>
            <person name="Goeker M."/>
        </authorList>
    </citation>
    <scope>NUCLEOTIDE SEQUENCE [LARGE SCALE GENOMIC DNA]</scope>
    <source>
        <strain evidence="3 4">DSM 24782</strain>
    </source>
</reference>
<evidence type="ECO:0000259" key="2">
    <source>
        <dbReference type="Pfam" id="PF00582"/>
    </source>
</evidence>
<sequence length="283" mass="29218">MIGRVVVAWNGSARAHAALDWAVGRSTTSSVQLLRALGTGGGGFDIEWSCRMAMEAEAQRVRERRPDVDVEIAVVHEDVEQVLEDAAVPGSLLAIGTGGAAARLLPHRTALLARIARSARGPVVLVPVHRRTTGPVVAAVDATAAGVAAAGLAAEEAVAQGESVVLLHVHDGAPDSGWPGGSLDACATELGDRFPHLLVRRRIVRGGVGQEIERAMPEASMLVLGRHDLRGPGAVIEQDAVHGAPCPVLLVRALDAESPAGATTTTTTTNTNTTGTVRRTAVG</sequence>
<dbReference type="Proteomes" id="UP000295344">
    <property type="component" value="Unassembled WGS sequence"/>
</dbReference>
<dbReference type="RefSeq" id="WP_133765989.1">
    <property type="nucleotide sequence ID" value="NZ_BAAARP010000002.1"/>
</dbReference>
<feature type="compositionally biased region" description="Low complexity" evidence="1">
    <location>
        <begin position="261"/>
        <end position="283"/>
    </location>
</feature>
<dbReference type="InterPro" id="IPR014729">
    <property type="entry name" value="Rossmann-like_a/b/a_fold"/>
</dbReference>
<gene>
    <name evidence="3" type="ORF">CLV52_1777</name>
</gene>
<feature type="region of interest" description="Disordered" evidence="1">
    <location>
        <begin position="259"/>
        <end position="283"/>
    </location>
</feature>
<feature type="domain" description="UspA" evidence="2">
    <location>
        <begin position="135"/>
        <end position="252"/>
    </location>
</feature>
<dbReference type="SUPFAM" id="SSF52402">
    <property type="entry name" value="Adenine nucleotide alpha hydrolases-like"/>
    <property type="match status" value="2"/>
</dbReference>
<accession>A0A4R7FKG9</accession>
<dbReference type="Pfam" id="PF00582">
    <property type="entry name" value="Usp"/>
    <property type="match status" value="1"/>
</dbReference>
<dbReference type="AlphaFoldDB" id="A0A4R7FKG9"/>
<dbReference type="InterPro" id="IPR006016">
    <property type="entry name" value="UspA"/>
</dbReference>
<evidence type="ECO:0000313" key="4">
    <source>
        <dbReference type="Proteomes" id="UP000295344"/>
    </source>
</evidence>
<proteinExistence type="predicted"/>
<dbReference type="EMBL" id="SOAM01000002">
    <property type="protein sequence ID" value="TDS76839.1"/>
    <property type="molecule type" value="Genomic_DNA"/>
</dbReference>
<evidence type="ECO:0000256" key="1">
    <source>
        <dbReference type="SAM" id="MobiDB-lite"/>
    </source>
</evidence>
<evidence type="ECO:0000313" key="3">
    <source>
        <dbReference type="EMBL" id="TDS76839.1"/>
    </source>
</evidence>
<organism evidence="3 4">
    <name type="scientific">Amnibacterium kyonggiense</name>
    <dbReference type="NCBI Taxonomy" id="595671"/>
    <lineage>
        <taxon>Bacteria</taxon>
        <taxon>Bacillati</taxon>
        <taxon>Actinomycetota</taxon>
        <taxon>Actinomycetes</taxon>
        <taxon>Micrococcales</taxon>
        <taxon>Microbacteriaceae</taxon>
        <taxon>Amnibacterium</taxon>
    </lineage>
</organism>
<keyword evidence="4" id="KW-1185">Reference proteome</keyword>
<name>A0A4R7FKG9_9MICO</name>